<gene>
    <name evidence="1" type="ORF">AYBTSS11_LOCUS20479</name>
</gene>
<protein>
    <submittedName>
        <fullName evidence="1">Uncharacterized protein</fullName>
    </submittedName>
</protein>
<dbReference type="EMBL" id="OY731403">
    <property type="protein sequence ID" value="CAJ1964739.1"/>
    <property type="molecule type" value="Genomic_DNA"/>
</dbReference>
<evidence type="ECO:0000313" key="2">
    <source>
        <dbReference type="Proteomes" id="UP001189624"/>
    </source>
</evidence>
<dbReference type="Proteomes" id="UP001189624">
    <property type="component" value="Chromosome 6"/>
</dbReference>
<dbReference type="Gramene" id="rna-AYBTSS11_LOCUS20479">
    <property type="protein sequence ID" value="CAJ1964739.1"/>
    <property type="gene ID" value="gene-AYBTSS11_LOCUS20479"/>
</dbReference>
<sequence length="148" mass="16287">MSNGMTGADIPDLDSFDDLGVFPSFNYVNIEASRMILHLPLDRYCKDMASRSLDIPCGASLGEKSFCHVFELSKRHVLSCCARGVSYNLHASTGGKTRGSYNRHPNVPEATRDGQCATVIRGSSRPTCVSYFASNSCREESYGFQSER</sequence>
<keyword evidence="2" id="KW-1185">Reference proteome</keyword>
<organism evidence="1 2">
    <name type="scientific">Sphenostylis stenocarpa</name>
    <dbReference type="NCBI Taxonomy" id="92480"/>
    <lineage>
        <taxon>Eukaryota</taxon>
        <taxon>Viridiplantae</taxon>
        <taxon>Streptophyta</taxon>
        <taxon>Embryophyta</taxon>
        <taxon>Tracheophyta</taxon>
        <taxon>Spermatophyta</taxon>
        <taxon>Magnoliopsida</taxon>
        <taxon>eudicotyledons</taxon>
        <taxon>Gunneridae</taxon>
        <taxon>Pentapetalae</taxon>
        <taxon>rosids</taxon>
        <taxon>fabids</taxon>
        <taxon>Fabales</taxon>
        <taxon>Fabaceae</taxon>
        <taxon>Papilionoideae</taxon>
        <taxon>50 kb inversion clade</taxon>
        <taxon>NPAAA clade</taxon>
        <taxon>indigoferoid/millettioid clade</taxon>
        <taxon>Phaseoleae</taxon>
        <taxon>Sphenostylis</taxon>
    </lineage>
</organism>
<evidence type="ECO:0000313" key="1">
    <source>
        <dbReference type="EMBL" id="CAJ1964739.1"/>
    </source>
</evidence>
<dbReference type="AlphaFoldDB" id="A0AA86VQ22"/>
<name>A0AA86VQ22_9FABA</name>
<accession>A0AA86VQ22</accession>
<reference evidence="1" key="1">
    <citation type="submission" date="2023-10" db="EMBL/GenBank/DDBJ databases">
        <authorList>
            <person name="Domelevo Entfellner J.-B."/>
        </authorList>
    </citation>
    <scope>NUCLEOTIDE SEQUENCE</scope>
</reference>
<proteinExistence type="predicted"/>